<organism evidence="2 3">
    <name type="scientific">Rhynchosporium secalis</name>
    <name type="common">Barley scald fungus</name>
    <dbReference type="NCBI Taxonomy" id="38038"/>
    <lineage>
        <taxon>Eukaryota</taxon>
        <taxon>Fungi</taxon>
        <taxon>Dikarya</taxon>
        <taxon>Ascomycota</taxon>
        <taxon>Pezizomycotina</taxon>
        <taxon>Leotiomycetes</taxon>
        <taxon>Helotiales</taxon>
        <taxon>Ploettnerulaceae</taxon>
        <taxon>Rhynchosporium</taxon>
    </lineage>
</organism>
<feature type="region of interest" description="Disordered" evidence="1">
    <location>
        <begin position="118"/>
        <end position="152"/>
    </location>
</feature>
<feature type="region of interest" description="Disordered" evidence="1">
    <location>
        <begin position="15"/>
        <end position="34"/>
    </location>
</feature>
<proteinExistence type="predicted"/>
<name>A0A1E1MGN0_RHYSE</name>
<evidence type="ECO:0000256" key="1">
    <source>
        <dbReference type="SAM" id="MobiDB-lite"/>
    </source>
</evidence>
<evidence type="ECO:0000313" key="3">
    <source>
        <dbReference type="Proteomes" id="UP000177625"/>
    </source>
</evidence>
<protein>
    <submittedName>
        <fullName evidence="2">Uncharacterized protein</fullName>
    </submittedName>
</protein>
<dbReference type="EMBL" id="FJVC01000327">
    <property type="protein sequence ID" value="CZT48234.1"/>
    <property type="molecule type" value="Genomic_DNA"/>
</dbReference>
<dbReference type="AlphaFoldDB" id="A0A1E1MGN0"/>
<sequence length="235" mass="27179">MKLWQAWRSLGKRFRSNRSDNSGETSRAYESDTSECVEITKAEETLIENFMNPRFSHDAENAEQKPPHHTQQDTQQVMANKVQESGLRFEQMSRKPHENQVFEFLMWLPGAVKNKVGEMKGKRNRGGRQGGERKYAKEEDEKKEKRSEEGYSEHDAGVCIVRVIPRKPDQDIDAVASKGEGRLMIEVTTSEWKEILAMRKRRATGLVPVKNEKPSDVYDGEEHNEKQELWDAKTI</sequence>
<feature type="compositionally biased region" description="Basic and acidic residues" evidence="1">
    <location>
        <begin position="130"/>
        <end position="152"/>
    </location>
</feature>
<accession>A0A1E1MGN0</accession>
<evidence type="ECO:0000313" key="2">
    <source>
        <dbReference type="EMBL" id="CZT48234.1"/>
    </source>
</evidence>
<dbReference type="Proteomes" id="UP000177625">
    <property type="component" value="Unassembled WGS sequence"/>
</dbReference>
<feature type="region of interest" description="Disordered" evidence="1">
    <location>
        <begin position="210"/>
        <end position="235"/>
    </location>
</feature>
<gene>
    <name evidence="2" type="ORF">RSE6_08902</name>
</gene>
<keyword evidence="3" id="KW-1185">Reference proteome</keyword>
<reference evidence="3" key="1">
    <citation type="submission" date="2016-03" db="EMBL/GenBank/DDBJ databases">
        <authorList>
            <person name="Guldener U."/>
        </authorList>
    </citation>
    <scope>NUCLEOTIDE SEQUENCE [LARGE SCALE GENOMIC DNA]</scope>
</reference>